<dbReference type="STRING" id="183.GCA_002009735_00029"/>
<evidence type="ECO:0000313" key="3">
    <source>
        <dbReference type="Proteomes" id="UP000005737"/>
    </source>
</evidence>
<keyword evidence="1" id="KW-0472">Membrane</keyword>
<keyword evidence="1" id="KW-0812">Transmembrane</keyword>
<dbReference type="EMBL" id="JH597773">
    <property type="protein sequence ID" value="EHQ05141.1"/>
    <property type="molecule type" value="Genomic_DNA"/>
</dbReference>
<name>H2CA17_9LEPT</name>
<organism evidence="2 3">
    <name type="scientific">Leptonema illini DSM 21528</name>
    <dbReference type="NCBI Taxonomy" id="929563"/>
    <lineage>
        <taxon>Bacteria</taxon>
        <taxon>Pseudomonadati</taxon>
        <taxon>Spirochaetota</taxon>
        <taxon>Spirochaetia</taxon>
        <taxon>Leptospirales</taxon>
        <taxon>Leptospiraceae</taxon>
        <taxon>Leptonema</taxon>
    </lineage>
</organism>
<evidence type="ECO:0000313" key="2">
    <source>
        <dbReference type="EMBL" id="EHQ05141.1"/>
    </source>
</evidence>
<reference evidence="2 3" key="1">
    <citation type="submission" date="2011-10" db="EMBL/GenBank/DDBJ databases">
        <title>The Improved High-Quality Draft genome of Leptonema illini DSM 21528.</title>
        <authorList>
            <consortium name="US DOE Joint Genome Institute (JGI-PGF)"/>
            <person name="Lucas S."/>
            <person name="Copeland A."/>
            <person name="Lapidus A."/>
            <person name="Glavina del Rio T."/>
            <person name="Dalin E."/>
            <person name="Tice H."/>
            <person name="Bruce D."/>
            <person name="Goodwin L."/>
            <person name="Pitluck S."/>
            <person name="Peters L."/>
            <person name="Mikhailova N."/>
            <person name="Held B."/>
            <person name="Kyrpides N."/>
            <person name="Mavromatis K."/>
            <person name="Ivanova N."/>
            <person name="Markowitz V."/>
            <person name="Cheng J.-F."/>
            <person name="Hugenholtz P."/>
            <person name="Woyke T."/>
            <person name="Wu D."/>
            <person name="Gronow S."/>
            <person name="Wellnitz S."/>
            <person name="Brambilla E.-M."/>
            <person name="Klenk H.-P."/>
            <person name="Eisen J.A."/>
        </authorList>
    </citation>
    <scope>NUCLEOTIDE SEQUENCE [LARGE SCALE GENOMIC DNA]</scope>
    <source>
        <strain evidence="2 3">DSM 21528</strain>
    </source>
</reference>
<proteinExistence type="predicted"/>
<sequence>MSIELRGHNREAKSFREPKLRSGSVEVDPWKRKILIESVVILVLCAIIGVIVIPPLLVLIVSLIL</sequence>
<evidence type="ECO:0000256" key="1">
    <source>
        <dbReference type="SAM" id="Phobius"/>
    </source>
</evidence>
<protein>
    <submittedName>
        <fullName evidence="2">Uncharacterized protein</fullName>
    </submittedName>
</protein>
<keyword evidence="1" id="KW-1133">Transmembrane helix</keyword>
<dbReference type="HOGENOM" id="CLU_2844549_0_0_12"/>
<feature type="transmembrane region" description="Helical" evidence="1">
    <location>
        <begin position="39"/>
        <end position="64"/>
    </location>
</feature>
<dbReference type="Proteomes" id="UP000005737">
    <property type="component" value="Unassembled WGS sequence"/>
</dbReference>
<dbReference type="AlphaFoldDB" id="H2CA17"/>
<gene>
    <name evidence="2" type="ORF">Lepil_0435</name>
</gene>
<keyword evidence="3" id="KW-1185">Reference proteome</keyword>
<accession>H2CA17</accession>